<feature type="non-terminal residue" evidence="2">
    <location>
        <position position="1"/>
    </location>
</feature>
<keyword evidence="3" id="KW-1185">Reference proteome</keyword>
<dbReference type="RefSeq" id="WP_193776027.1">
    <property type="nucleotide sequence ID" value="NZ_BBYQ01000279.1"/>
</dbReference>
<gene>
    <name evidence="2" type="ORF">NSK11_contig00279-0002</name>
</gene>
<accession>A0ABC9Z768</accession>
<protein>
    <recommendedName>
        <fullName evidence="1">Abortive phage infection protein C-terminal domain-containing protein</fullName>
    </recommendedName>
</protein>
<evidence type="ECO:0000313" key="3">
    <source>
        <dbReference type="Proteomes" id="UP000037179"/>
    </source>
</evidence>
<evidence type="ECO:0000259" key="1">
    <source>
        <dbReference type="Pfam" id="PF10592"/>
    </source>
</evidence>
<reference evidence="2 3" key="2">
    <citation type="journal article" date="2016" name="Genome Announc.">
        <title>Draft Genome Sequence of Erythromycin- and Oxytetracycline-Sensitive Nocardia seriolae Strain U-1 (NBRC 110359).</title>
        <authorList>
            <person name="Imajoh M."/>
            <person name="Sukeda M."/>
            <person name="Shimizu M."/>
            <person name="Yamane J."/>
            <person name="Ohnishi K."/>
            <person name="Oshima S."/>
        </authorList>
    </citation>
    <scope>NUCLEOTIDE SEQUENCE [LARGE SCALE GENOMIC DNA]</scope>
    <source>
        <strain evidence="2 3">U-1</strain>
    </source>
</reference>
<dbReference type="EMBL" id="BBYQ01000279">
    <property type="protein sequence ID" value="GAP33472.1"/>
    <property type="molecule type" value="Genomic_DNA"/>
</dbReference>
<sequence>TNQRLTTLEQAYVLVRCIEIGTEDSDLARRITRFANTQNAVLSQDFVFLDKQQHRLVQELQTMGYTYLLRSGESPGNADSSKVIEVRQAAVALACATGDVGHAVTAKREVSKLFDRDSGPYEALFNPSVEVIFLIRVTKVVSDVDEALDDAYSESEGQRIGIAVHGRRVIAHLILNNIGQKNLKNPDFDFDQALRDVQSSALRILDSFTENFPENAYPGNVFKNRKRCEELISNVK</sequence>
<feature type="domain" description="Abortive phage infection protein C-terminal" evidence="1">
    <location>
        <begin position="6"/>
        <end position="131"/>
    </location>
</feature>
<dbReference type="Proteomes" id="UP000037179">
    <property type="component" value="Unassembled WGS sequence"/>
</dbReference>
<reference evidence="3" key="1">
    <citation type="submission" date="2015-07" db="EMBL/GenBank/DDBJ databases">
        <title>Nocardia seriolae U-1 whole genome shotgun sequence.</title>
        <authorList>
            <person name="Imajoh M."/>
            <person name="Fukumoto Y."/>
            <person name="Sukeda M."/>
            <person name="Yamane J."/>
            <person name="Yamasaki K."/>
            <person name="Shimizu M."/>
            <person name="Ohnishi K."/>
            <person name="Oshima S."/>
        </authorList>
    </citation>
    <scope>NUCLEOTIDE SEQUENCE [LARGE SCALE GENOMIC DNA]</scope>
    <source>
        <strain evidence="3">U-1</strain>
    </source>
</reference>
<dbReference type="InterPro" id="IPR018891">
    <property type="entry name" value="AIPR_C"/>
</dbReference>
<comment type="caution">
    <text evidence="2">The sequence shown here is derived from an EMBL/GenBank/DDBJ whole genome shotgun (WGS) entry which is preliminary data.</text>
</comment>
<dbReference type="Pfam" id="PF10592">
    <property type="entry name" value="AIPR"/>
    <property type="match status" value="1"/>
</dbReference>
<dbReference type="AlphaFoldDB" id="A0ABC9Z768"/>
<proteinExistence type="predicted"/>
<evidence type="ECO:0000313" key="2">
    <source>
        <dbReference type="EMBL" id="GAP33472.1"/>
    </source>
</evidence>
<name>A0ABC9Z768_9NOCA</name>
<organism evidence="2 3">
    <name type="scientific">Nocardia seriolae</name>
    <dbReference type="NCBI Taxonomy" id="37332"/>
    <lineage>
        <taxon>Bacteria</taxon>
        <taxon>Bacillati</taxon>
        <taxon>Actinomycetota</taxon>
        <taxon>Actinomycetes</taxon>
        <taxon>Mycobacteriales</taxon>
        <taxon>Nocardiaceae</taxon>
        <taxon>Nocardia</taxon>
    </lineage>
</organism>